<name>A0ABT2AEF6_9BURK</name>
<evidence type="ECO:0000313" key="1">
    <source>
        <dbReference type="EMBL" id="MCS0592599.1"/>
    </source>
</evidence>
<evidence type="ECO:0000313" key="2">
    <source>
        <dbReference type="Proteomes" id="UP001205560"/>
    </source>
</evidence>
<organism evidence="1 2">
    <name type="scientific">Massilia norwichensis</name>
    <dbReference type="NCBI Taxonomy" id="1442366"/>
    <lineage>
        <taxon>Bacteria</taxon>
        <taxon>Pseudomonadati</taxon>
        <taxon>Pseudomonadota</taxon>
        <taxon>Betaproteobacteria</taxon>
        <taxon>Burkholderiales</taxon>
        <taxon>Oxalobacteraceae</taxon>
        <taxon>Telluria group</taxon>
        <taxon>Massilia</taxon>
    </lineage>
</organism>
<reference evidence="1 2" key="1">
    <citation type="submission" date="2022-08" db="EMBL/GenBank/DDBJ databases">
        <title>Reclassification of Massilia species as members of the genera Telluria, Duganella, Pseudoduganella, Mokoshia gen. nov. and Zemynaea gen. nov. using orthogonal and non-orthogonal genome-based approaches.</title>
        <authorList>
            <person name="Bowman J.P."/>
        </authorList>
    </citation>
    <scope>NUCLEOTIDE SEQUENCE [LARGE SCALE GENOMIC DNA]</scope>
    <source>
        <strain evidence="1 2">LMG 28164</strain>
    </source>
</reference>
<protein>
    <submittedName>
        <fullName evidence="1">Uncharacterized protein</fullName>
    </submittedName>
</protein>
<gene>
    <name evidence="1" type="ORF">NX782_25790</name>
</gene>
<accession>A0ABT2AEF6</accession>
<dbReference type="RefSeq" id="WP_258848366.1">
    <property type="nucleotide sequence ID" value="NZ_JANUGX010000053.1"/>
</dbReference>
<dbReference type="EMBL" id="JANUGX010000053">
    <property type="protein sequence ID" value="MCS0592599.1"/>
    <property type="molecule type" value="Genomic_DNA"/>
</dbReference>
<keyword evidence="2" id="KW-1185">Reference proteome</keyword>
<proteinExistence type="predicted"/>
<comment type="caution">
    <text evidence="1">The sequence shown here is derived from an EMBL/GenBank/DDBJ whole genome shotgun (WGS) entry which is preliminary data.</text>
</comment>
<sequence length="369" mass="42133">MSRIADRTWEIERERRHQAYLSRIRSTTSEFVERYETILADVRRQGLDRYVATEFRSLESTLQRLRSLLHSDPERARDESRNIASDVHALPRVAREAQRHAVELERERQRRAGVELQSVLDSVFGEIGDPVEREFAYIEAATLKDDLTARVAAGTSIERIRQDVAQQTARIREQAQRQASEWKAGRRQAAAPEVQAQVLRDTRDTALKAAERNPAALRALSAAWDAVQETDEASAFQHALAAASAQADDAIVNEECRRTAVRAIFESLQKAGFAVEPPRRETGESDRVVILARKPSGRQAEFRVDLGGELSYKFDHYEGLACKQDIDQVLPMLQQLYGIQLSDERIRWENPDRLSRDARPLDNQENRHE</sequence>
<dbReference type="Proteomes" id="UP001205560">
    <property type="component" value="Unassembled WGS sequence"/>
</dbReference>